<accession>A0A6A7C1L6</accession>
<keyword evidence="3" id="KW-1185">Reference proteome</keyword>
<feature type="signal peptide" evidence="1">
    <location>
        <begin position="1"/>
        <end position="25"/>
    </location>
</feature>
<sequence length="230" mass="24840">MARLFIAITLLSSIVASLPTQACNASPTLPLGEVANSGPSPLPTLSGPPKFIALGLGTQNYTCNSTTGNYTSTGALARLFDAKPYLTRNKNEVQSLPRAYLDRYLEFPCSQQPSDCSEEDEQCEELVNASFQPLSLRVLGEHYFDSAGVPTFDLYKGQGHPLLHGKKTGESPAPSKEDVHWLYLTCNGSTDDRVVSSVYRVETAGGVPPDSCSGDGSIVVPYAAEYWFYT</sequence>
<proteinExistence type="predicted"/>
<dbReference type="Pfam" id="PF11937">
    <property type="entry name" value="DUF3455"/>
    <property type="match status" value="1"/>
</dbReference>
<dbReference type="AlphaFoldDB" id="A0A6A7C1L6"/>
<evidence type="ECO:0000313" key="2">
    <source>
        <dbReference type="EMBL" id="KAF2861293.1"/>
    </source>
</evidence>
<name>A0A6A7C1L6_9PEZI</name>
<dbReference type="OrthoDB" id="1859733at2759"/>
<dbReference type="InterPro" id="IPR021851">
    <property type="entry name" value="DUF3455"/>
</dbReference>
<dbReference type="EMBL" id="MU005973">
    <property type="protein sequence ID" value="KAF2861293.1"/>
    <property type="molecule type" value="Genomic_DNA"/>
</dbReference>
<gene>
    <name evidence="2" type="ORF">K470DRAFT_256965</name>
</gene>
<keyword evidence="1" id="KW-0732">Signal</keyword>
<dbReference type="PANTHER" id="PTHR35567:SF1">
    <property type="entry name" value="CONSERVED FUNGAL PROTEIN (AFU_ORTHOLOGUE AFUA_1G14230)"/>
    <property type="match status" value="1"/>
</dbReference>
<dbReference type="PANTHER" id="PTHR35567">
    <property type="entry name" value="MALATE DEHYDROGENASE (AFU_ORTHOLOGUE AFUA_2G13800)"/>
    <property type="match status" value="1"/>
</dbReference>
<protein>
    <recommendedName>
        <fullName evidence="4">Malate dehydrogenase</fullName>
    </recommendedName>
</protein>
<feature type="chain" id="PRO_5025375812" description="Malate dehydrogenase" evidence="1">
    <location>
        <begin position="26"/>
        <end position="230"/>
    </location>
</feature>
<evidence type="ECO:0008006" key="4">
    <source>
        <dbReference type="Google" id="ProtNLM"/>
    </source>
</evidence>
<reference evidence="2" key="1">
    <citation type="journal article" date="2020" name="Stud. Mycol.">
        <title>101 Dothideomycetes genomes: a test case for predicting lifestyles and emergence of pathogens.</title>
        <authorList>
            <person name="Haridas S."/>
            <person name="Albert R."/>
            <person name="Binder M."/>
            <person name="Bloem J."/>
            <person name="Labutti K."/>
            <person name="Salamov A."/>
            <person name="Andreopoulos B."/>
            <person name="Baker S."/>
            <person name="Barry K."/>
            <person name="Bills G."/>
            <person name="Bluhm B."/>
            <person name="Cannon C."/>
            <person name="Castanera R."/>
            <person name="Culley D."/>
            <person name="Daum C."/>
            <person name="Ezra D."/>
            <person name="Gonzalez J."/>
            <person name="Henrissat B."/>
            <person name="Kuo A."/>
            <person name="Liang C."/>
            <person name="Lipzen A."/>
            <person name="Lutzoni F."/>
            <person name="Magnuson J."/>
            <person name="Mondo S."/>
            <person name="Nolan M."/>
            <person name="Ohm R."/>
            <person name="Pangilinan J."/>
            <person name="Park H.-J."/>
            <person name="Ramirez L."/>
            <person name="Alfaro M."/>
            <person name="Sun H."/>
            <person name="Tritt A."/>
            <person name="Yoshinaga Y."/>
            <person name="Zwiers L.-H."/>
            <person name="Turgeon B."/>
            <person name="Goodwin S."/>
            <person name="Spatafora J."/>
            <person name="Crous P."/>
            <person name="Grigoriev I."/>
        </authorList>
    </citation>
    <scope>NUCLEOTIDE SEQUENCE</scope>
    <source>
        <strain evidence="2">CBS 480.64</strain>
    </source>
</reference>
<evidence type="ECO:0000256" key="1">
    <source>
        <dbReference type="SAM" id="SignalP"/>
    </source>
</evidence>
<dbReference type="Proteomes" id="UP000799421">
    <property type="component" value="Unassembled WGS sequence"/>
</dbReference>
<evidence type="ECO:0000313" key="3">
    <source>
        <dbReference type="Proteomes" id="UP000799421"/>
    </source>
</evidence>
<organism evidence="2 3">
    <name type="scientific">Piedraia hortae CBS 480.64</name>
    <dbReference type="NCBI Taxonomy" id="1314780"/>
    <lineage>
        <taxon>Eukaryota</taxon>
        <taxon>Fungi</taxon>
        <taxon>Dikarya</taxon>
        <taxon>Ascomycota</taxon>
        <taxon>Pezizomycotina</taxon>
        <taxon>Dothideomycetes</taxon>
        <taxon>Dothideomycetidae</taxon>
        <taxon>Capnodiales</taxon>
        <taxon>Piedraiaceae</taxon>
        <taxon>Piedraia</taxon>
    </lineage>
</organism>